<dbReference type="RefSeq" id="WP_229686418.1">
    <property type="nucleotide sequence ID" value="NZ_BMMK01000013.1"/>
</dbReference>
<accession>A0A8J3CF59</accession>
<protein>
    <submittedName>
        <fullName evidence="7">MFS transporter</fullName>
    </submittedName>
</protein>
<feature type="transmembrane region" description="Helical" evidence="6">
    <location>
        <begin position="109"/>
        <end position="133"/>
    </location>
</feature>
<evidence type="ECO:0000256" key="6">
    <source>
        <dbReference type="SAM" id="Phobius"/>
    </source>
</evidence>
<keyword evidence="5 6" id="KW-0472">Membrane</keyword>
<feature type="transmembrane region" description="Helical" evidence="6">
    <location>
        <begin position="86"/>
        <end position="103"/>
    </location>
</feature>
<evidence type="ECO:0000256" key="2">
    <source>
        <dbReference type="ARBA" id="ARBA00022475"/>
    </source>
</evidence>
<organism evidence="7 8">
    <name type="scientific">Longimycelium tulufanense</name>
    <dbReference type="NCBI Taxonomy" id="907463"/>
    <lineage>
        <taxon>Bacteria</taxon>
        <taxon>Bacillati</taxon>
        <taxon>Actinomycetota</taxon>
        <taxon>Actinomycetes</taxon>
        <taxon>Pseudonocardiales</taxon>
        <taxon>Pseudonocardiaceae</taxon>
        <taxon>Longimycelium</taxon>
    </lineage>
</organism>
<dbReference type="PANTHER" id="PTHR23513">
    <property type="entry name" value="INTEGRAL MEMBRANE EFFLUX PROTEIN-RELATED"/>
    <property type="match status" value="1"/>
</dbReference>
<feature type="transmembrane region" description="Helical" evidence="6">
    <location>
        <begin position="21"/>
        <end position="42"/>
    </location>
</feature>
<feature type="transmembrane region" description="Helical" evidence="6">
    <location>
        <begin position="292"/>
        <end position="311"/>
    </location>
</feature>
<keyword evidence="4 6" id="KW-1133">Transmembrane helix</keyword>
<dbReference type="InterPro" id="IPR036259">
    <property type="entry name" value="MFS_trans_sf"/>
</dbReference>
<dbReference type="InterPro" id="IPR011701">
    <property type="entry name" value="MFS"/>
</dbReference>
<evidence type="ECO:0000256" key="3">
    <source>
        <dbReference type="ARBA" id="ARBA00022692"/>
    </source>
</evidence>
<gene>
    <name evidence="7" type="ORF">GCM10012275_31710</name>
</gene>
<evidence type="ECO:0000256" key="1">
    <source>
        <dbReference type="ARBA" id="ARBA00004651"/>
    </source>
</evidence>
<comment type="caution">
    <text evidence="7">The sequence shown here is derived from an EMBL/GenBank/DDBJ whole genome shotgun (WGS) entry which is preliminary data.</text>
</comment>
<dbReference type="GO" id="GO:0005886">
    <property type="term" value="C:plasma membrane"/>
    <property type="evidence" value="ECO:0007669"/>
    <property type="project" value="UniProtKB-SubCell"/>
</dbReference>
<dbReference type="CDD" id="cd06173">
    <property type="entry name" value="MFS_MefA_like"/>
    <property type="match status" value="1"/>
</dbReference>
<name>A0A8J3CF59_9PSEU</name>
<dbReference type="AlphaFoldDB" id="A0A8J3CF59"/>
<dbReference type="SUPFAM" id="SSF103473">
    <property type="entry name" value="MFS general substrate transporter"/>
    <property type="match status" value="1"/>
</dbReference>
<reference evidence="7" key="2">
    <citation type="submission" date="2020-09" db="EMBL/GenBank/DDBJ databases">
        <authorList>
            <person name="Sun Q."/>
            <person name="Zhou Y."/>
        </authorList>
    </citation>
    <scope>NUCLEOTIDE SEQUENCE</scope>
    <source>
        <strain evidence="7">CGMCC 4.5737</strain>
    </source>
</reference>
<keyword evidence="3 6" id="KW-0812">Transmembrane</keyword>
<feature type="transmembrane region" description="Helical" evidence="6">
    <location>
        <begin position="384"/>
        <end position="403"/>
    </location>
</feature>
<dbReference type="GO" id="GO:0022857">
    <property type="term" value="F:transmembrane transporter activity"/>
    <property type="evidence" value="ECO:0007669"/>
    <property type="project" value="InterPro"/>
</dbReference>
<proteinExistence type="predicted"/>
<evidence type="ECO:0000313" key="7">
    <source>
        <dbReference type="EMBL" id="GGM58168.1"/>
    </source>
</evidence>
<evidence type="ECO:0000256" key="4">
    <source>
        <dbReference type="ARBA" id="ARBA00022989"/>
    </source>
</evidence>
<feature type="transmembrane region" description="Helical" evidence="6">
    <location>
        <begin position="174"/>
        <end position="194"/>
    </location>
</feature>
<feature type="transmembrane region" description="Helical" evidence="6">
    <location>
        <begin position="54"/>
        <end position="74"/>
    </location>
</feature>
<keyword evidence="2" id="KW-1003">Cell membrane</keyword>
<feature type="transmembrane region" description="Helical" evidence="6">
    <location>
        <begin position="317"/>
        <end position="338"/>
    </location>
</feature>
<reference evidence="7" key="1">
    <citation type="journal article" date="2014" name="Int. J. Syst. Evol. Microbiol.">
        <title>Complete genome sequence of Corynebacterium casei LMG S-19264T (=DSM 44701T), isolated from a smear-ripened cheese.</title>
        <authorList>
            <consortium name="US DOE Joint Genome Institute (JGI-PGF)"/>
            <person name="Walter F."/>
            <person name="Albersmeier A."/>
            <person name="Kalinowski J."/>
            <person name="Ruckert C."/>
        </authorList>
    </citation>
    <scope>NUCLEOTIDE SEQUENCE</scope>
    <source>
        <strain evidence="7">CGMCC 4.5737</strain>
    </source>
</reference>
<feature type="transmembrane region" description="Helical" evidence="6">
    <location>
        <begin position="359"/>
        <end position="378"/>
    </location>
</feature>
<evidence type="ECO:0000256" key="5">
    <source>
        <dbReference type="ARBA" id="ARBA00023136"/>
    </source>
</evidence>
<dbReference type="PANTHER" id="PTHR23513:SF6">
    <property type="entry name" value="MAJOR FACILITATOR SUPERFAMILY ASSOCIATED DOMAIN-CONTAINING PROTEIN"/>
    <property type="match status" value="1"/>
</dbReference>
<evidence type="ECO:0000313" key="8">
    <source>
        <dbReference type="Proteomes" id="UP000637578"/>
    </source>
</evidence>
<sequence length="422" mass="43652">MTTALEHARPTRPVADFRRYLLARVVSVSGTLITAVALPVLVYRLTGSPGWTSAVAVVEALPYLLFGLVAGALADHVDRRRLMVSADLVSAALLATIPLAWAADAVTAPHIVLVAFAVQSLFVVFDAANFGALPSLVGRDRLTTAYASVYGATTLAELLVPPLAGLVVTVVSPAALLAVDAVTYVASALLIRAITRALSTRRSTVSGFVVHDVRDGLTFLWRHGTVRVLTLVGVTHAVGTGAWISLLVPWADRVLGVAPSGDARLAVLMSCWGVGALAASRLTPPLVRRYGAALLALLALPASLACGLGVLVASHWLITGAAASAWGVTATIVVINGVSYRQQVTPDELQSRVNTTARMLAWGLGQPLGAMLAGAMTVSVGPHAALGVALGVLALGVAAAWCSPLRAEAHWRRTPPTASGGR</sequence>
<keyword evidence="8" id="KW-1185">Reference proteome</keyword>
<comment type="subcellular location">
    <subcellularLocation>
        <location evidence="1">Cell membrane</location>
        <topology evidence="1">Multi-pass membrane protein</topology>
    </subcellularLocation>
</comment>
<dbReference type="Pfam" id="PF07690">
    <property type="entry name" value="MFS_1"/>
    <property type="match status" value="1"/>
</dbReference>
<dbReference type="Proteomes" id="UP000637578">
    <property type="component" value="Unassembled WGS sequence"/>
</dbReference>
<feature type="transmembrane region" description="Helical" evidence="6">
    <location>
        <begin position="145"/>
        <end position="168"/>
    </location>
</feature>
<feature type="transmembrane region" description="Helical" evidence="6">
    <location>
        <begin position="228"/>
        <end position="251"/>
    </location>
</feature>
<dbReference type="Gene3D" id="1.20.1250.20">
    <property type="entry name" value="MFS general substrate transporter like domains"/>
    <property type="match status" value="1"/>
</dbReference>
<dbReference type="EMBL" id="BMMK01000013">
    <property type="protein sequence ID" value="GGM58168.1"/>
    <property type="molecule type" value="Genomic_DNA"/>
</dbReference>
<feature type="transmembrane region" description="Helical" evidence="6">
    <location>
        <begin position="263"/>
        <end position="280"/>
    </location>
</feature>